<keyword evidence="4" id="KW-1185">Reference proteome</keyword>
<proteinExistence type="predicted"/>
<keyword evidence="1" id="KW-0175">Coiled coil</keyword>
<dbReference type="Proteomes" id="UP000838756">
    <property type="component" value="Unassembled WGS sequence"/>
</dbReference>
<feature type="coiled-coil region" evidence="1">
    <location>
        <begin position="49"/>
        <end position="122"/>
    </location>
</feature>
<name>A0A8S4S7D0_9NEOP</name>
<organism evidence="3 4">
    <name type="scientific">Pararge aegeria aegeria</name>
    <dbReference type="NCBI Taxonomy" id="348720"/>
    <lineage>
        <taxon>Eukaryota</taxon>
        <taxon>Metazoa</taxon>
        <taxon>Ecdysozoa</taxon>
        <taxon>Arthropoda</taxon>
        <taxon>Hexapoda</taxon>
        <taxon>Insecta</taxon>
        <taxon>Pterygota</taxon>
        <taxon>Neoptera</taxon>
        <taxon>Endopterygota</taxon>
        <taxon>Lepidoptera</taxon>
        <taxon>Glossata</taxon>
        <taxon>Ditrysia</taxon>
        <taxon>Papilionoidea</taxon>
        <taxon>Nymphalidae</taxon>
        <taxon>Satyrinae</taxon>
        <taxon>Satyrini</taxon>
        <taxon>Parargina</taxon>
        <taxon>Pararge</taxon>
    </lineage>
</organism>
<evidence type="ECO:0000313" key="4">
    <source>
        <dbReference type="Proteomes" id="UP000838756"/>
    </source>
</evidence>
<comment type="caution">
    <text evidence="3">The sequence shown here is derived from an EMBL/GenBank/DDBJ whole genome shotgun (WGS) entry which is preliminary data.</text>
</comment>
<feature type="compositionally biased region" description="Basic and acidic residues" evidence="2">
    <location>
        <begin position="347"/>
        <end position="363"/>
    </location>
</feature>
<evidence type="ECO:0000256" key="2">
    <source>
        <dbReference type="SAM" id="MobiDB-lite"/>
    </source>
</evidence>
<feature type="region of interest" description="Disordered" evidence="2">
    <location>
        <begin position="318"/>
        <end position="367"/>
    </location>
</feature>
<evidence type="ECO:0000256" key="1">
    <source>
        <dbReference type="SAM" id="Coils"/>
    </source>
</evidence>
<accession>A0A8S4S7D0</accession>
<dbReference type="OrthoDB" id="2133912at2759"/>
<reference evidence="3" key="1">
    <citation type="submission" date="2022-03" db="EMBL/GenBank/DDBJ databases">
        <authorList>
            <person name="Lindestad O."/>
        </authorList>
    </citation>
    <scope>NUCLEOTIDE SEQUENCE</scope>
</reference>
<gene>
    <name evidence="3" type="primary">jg10992</name>
    <name evidence="3" type="ORF">PAEG_LOCUS23025</name>
</gene>
<sequence>MTNDGKENIRHVTCTNHAARSDKELARVCPSKLSKRELEDIYFSLLENNTQLKKTINSQRDQIKVLTTKVHRMTVQKTPLGSQNKDCCATAKGILNEQKETIEDLKKANERLSDRIRFLNMRICSAKQFLKRSPTQSTSRHLATELQIEKSKVSELETQVKSADISSQVADVLEKHLITLTNRRSSITPSKAEQPTLGAADLNDSPLIRACFFNNICFVHAASKPDLCQSHARICTCQRLPHRDVSIFRTCSGTLRFKTTTSLKNKFRQCHCMRDSMSGAHFDGCPGDIGATTIGLMPKQGRTLKPVNTSTPDRVKTYNAERSAEVTRSTSPDNTEHEISSLTDFPNEDKSPRDYVSPGEERATSSFTDSYAGATTTDYGSLSLGEVPMIGAKKLSDLEMRDKTTDSLAMSTTSNKMEEALRAISDELNRCRVLLQGQLPAQVIPNLLPDHRFVRR</sequence>
<dbReference type="EMBL" id="CAKXAJ010026113">
    <property type="protein sequence ID" value="CAH2256790.1"/>
    <property type="molecule type" value="Genomic_DNA"/>
</dbReference>
<evidence type="ECO:0000313" key="3">
    <source>
        <dbReference type="EMBL" id="CAH2256790.1"/>
    </source>
</evidence>
<dbReference type="AlphaFoldDB" id="A0A8S4S7D0"/>
<protein>
    <submittedName>
        <fullName evidence="3">Jg10992 protein</fullName>
    </submittedName>
</protein>